<dbReference type="EMBL" id="VDFV01000010">
    <property type="protein sequence ID" value="TNC72019.1"/>
    <property type="molecule type" value="Genomic_DNA"/>
</dbReference>
<dbReference type="Proteomes" id="UP000305709">
    <property type="component" value="Unassembled WGS sequence"/>
</dbReference>
<evidence type="ECO:0000256" key="1">
    <source>
        <dbReference type="ARBA" id="ARBA00023015"/>
    </source>
</evidence>
<feature type="domain" description="HTH crp-type" evidence="4">
    <location>
        <begin position="141"/>
        <end position="207"/>
    </location>
</feature>
<dbReference type="Gene3D" id="1.10.10.10">
    <property type="entry name" value="Winged helix-like DNA-binding domain superfamily/Winged helix DNA-binding domain"/>
    <property type="match status" value="1"/>
</dbReference>
<dbReference type="InterPro" id="IPR036390">
    <property type="entry name" value="WH_DNA-bd_sf"/>
</dbReference>
<dbReference type="InterPro" id="IPR036388">
    <property type="entry name" value="WH-like_DNA-bd_sf"/>
</dbReference>
<keyword evidence="3" id="KW-0804">Transcription</keyword>
<dbReference type="PROSITE" id="PS51063">
    <property type="entry name" value="HTH_CRP_2"/>
    <property type="match status" value="1"/>
</dbReference>
<dbReference type="Gene3D" id="2.60.120.10">
    <property type="entry name" value="Jelly Rolls"/>
    <property type="match status" value="1"/>
</dbReference>
<dbReference type="InterPro" id="IPR050397">
    <property type="entry name" value="Env_Response_Regulators"/>
</dbReference>
<keyword evidence="2" id="KW-0238">DNA-binding</keyword>
<name>A0A5C4NHW5_9RHOB</name>
<dbReference type="InterPro" id="IPR014710">
    <property type="entry name" value="RmlC-like_jellyroll"/>
</dbReference>
<evidence type="ECO:0000313" key="6">
    <source>
        <dbReference type="Proteomes" id="UP000305709"/>
    </source>
</evidence>
<dbReference type="SUPFAM" id="SSF51206">
    <property type="entry name" value="cAMP-binding domain-like"/>
    <property type="match status" value="1"/>
</dbReference>
<dbReference type="OrthoDB" id="7506088at2"/>
<reference evidence="5 6" key="1">
    <citation type="submission" date="2019-06" db="EMBL/GenBank/DDBJ databases">
        <authorList>
            <person name="Jiang L."/>
        </authorList>
    </citation>
    <scope>NUCLEOTIDE SEQUENCE [LARGE SCALE GENOMIC DNA]</scope>
    <source>
        <strain evidence="5 6">YIM 48858</strain>
    </source>
</reference>
<evidence type="ECO:0000256" key="3">
    <source>
        <dbReference type="ARBA" id="ARBA00023163"/>
    </source>
</evidence>
<dbReference type="SMART" id="SM00419">
    <property type="entry name" value="HTH_CRP"/>
    <property type="match status" value="1"/>
</dbReference>
<sequence length="240" mass="25389">MPSNRLLGALRPDDLGLLAPFLSHVPLPRGAILFEAGDDVTSCHFPCGGTMVSLIVALPDGSLAETATVGREGAIGGIVSMGHKPAFARAVVQIPGGALRIDSDRLEEMKGRSASLRDALARYADCMIAQVLQSVACNVLHSLEPRFCRWLLTAQDRAGGNEVPLTQEFLAEMLGVQRTTVTAAATSLQARGLISYSRGRITVSDRAALEQAACGCHAAVVNHFESVLPGVYPIFASPER</sequence>
<dbReference type="Pfam" id="PF13545">
    <property type="entry name" value="HTH_Crp_2"/>
    <property type="match status" value="1"/>
</dbReference>
<accession>A0A5C4NHW5</accession>
<dbReference type="GO" id="GO:0005829">
    <property type="term" value="C:cytosol"/>
    <property type="evidence" value="ECO:0007669"/>
    <property type="project" value="TreeGrafter"/>
</dbReference>
<dbReference type="AlphaFoldDB" id="A0A5C4NHW5"/>
<dbReference type="PANTHER" id="PTHR24567">
    <property type="entry name" value="CRP FAMILY TRANSCRIPTIONAL REGULATORY PROTEIN"/>
    <property type="match status" value="1"/>
</dbReference>
<protein>
    <submittedName>
        <fullName evidence="5">Crp/Fnr family transcriptional regulator</fullName>
    </submittedName>
</protein>
<proteinExistence type="predicted"/>
<dbReference type="InterPro" id="IPR000595">
    <property type="entry name" value="cNMP-bd_dom"/>
</dbReference>
<dbReference type="SUPFAM" id="SSF46785">
    <property type="entry name" value="Winged helix' DNA-binding domain"/>
    <property type="match status" value="1"/>
</dbReference>
<dbReference type="PANTHER" id="PTHR24567:SF74">
    <property type="entry name" value="HTH-TYPE TRANSCRIPTIONAL REGULATOR ARCR"/>
    <property type="match status" value="1"/>
</dbReference>
<organism evidence="5 6">
    <name type="scientific">Rubellimicrobium roseum</name>
    <dbReference type="NCBI Taxonomy" id="687525"/>
    <lineage>
        <taxon>Bacteria</taxon>
        <taxon>Pseudomonadati</taxon>
        <taxon>Pseudomonadota</taxon>
        <taxon>Alphaproteobacteria</taxon>
        <taxon>Rhodobacterales</taxon>
        <taxon>Roseobacteraceae</taxon>
        <taxon>Rubellimicrobium</taxon>
    </lineage>
</organism>
<dbReference type="GO" id="GO:0003700">
    <property type="term" value="F:DNA-binding transcription factor activity"/>
    <property type="evidence" value="ECO:0007669"/>
    <property type="project" value="TreeGrafter"/>
</dbReference>
<dbReference type="GO" id="GO:0003677">
    <property type="term" value="F:DNA binding"/>
    <property type="evidence" value="ECO:0007669"/>
    <property type="project" value="UniProtKB-KW"/>
</dbReference>
<evidence type="ECO:0000259" key="4">
    <source>
        <dbReference type="PROSITE" id="PS51063"/>
    </source>
</evidence>
<dbReference type="CDD" id="cd00038">
    <property type="entry name" value="CAP_ED"/>
    <property type="match status" value="1"/>
</dbReference>
<keyword evidence="6" id="KW-1185">Reference proteome</keyword>
<dbReference type="InterPro" id="IPR018490">
    <property type="entry name" value="cNMP-bd_dom_sf"/>
</dbReference>
<evidence type="ECO:0000256" key="2">
    <source>
        <dbReference type="ARBA" id="ARBA00023125"/>
    </source>
</evidence>
<gene>
    <name evidence="5" type="ORF">FHG71_09810</name>
</gene>
<dbReference type="RefSeq" id="WP_139081449.1">
    <property type="nucleotide sequence ID" value="NZ_VDFV01000010.1"/>
</dbReference>
<comment type="caution">
    <text evidence="5">The sequence shown here is derived from an EMBL/GenBank/DDBJ whole genome shotgun (WGS) entry which is preliminary data.</text>
</comment>
<dbReference type="InterPro" id="IPR012318">
    <property type="entry name" value="HTH_CRP"/>
</dbReference>
<evidence type="ECO:0000313" key="5">
    <source>
        <dbReference type="EMBL" id="TNC72019.1"/>
    </source>
</evidence>
<keyword evidence="1" id="KW-0805">Transcription regulation</keyword>